<reference evidence="2" key="1">
    <citation type="submission" date="2021-05" db="EMBL/GenBank/DDBJ databases">
        <authorList>
            <person name="Khan N."/>
        </authorList>
    </citation>
    <scope>NUCLEOTIDE SEQUENCE</scope>
</reference>
<accession>A0A8J2IXM9</accession>
<protein>
    <submittedName>
        <fullName evidence="2">Uncharacterized protein</fullName>
    </submittedName>
</protein>
<evidence type="ECO:0000256" key="1">
    <source>
        <dbReference type="SAM" id="MobiDB-lite"/>
    </source>
</evidence>
<proteinExistence type="predicted"/>
<dbReference type="AlphaFoldDB" id="A0A8J2IXM9"/>
<feature type="compositionally biased region" description="Basic and acidic residues" evidence="1">
    <location>
        <begin position="489"/>
        <end position="500"/>
    </location>
</feature>
<sequence>MCYTSILHFTHCDTRRPAVINSDTGSTLFHPLEPPQICKHAHPLIPGCPYHGSCCTPRQKFHCSRIQNPQKACLGGQAYHQVVDPRSLDSHDDLLTISYDDWEDMGKPTQGLKYEEDIRREFFDAGARMYELAESGLRTIKCFNQNAYFPNVAQMEEHDFLKHGEVYWEWLVAREELFQLTEAWECRAKAGTMEVCPASLLEEHPILSTFPKAPWTHPGFPQFVSLPFTTAQTFKGLEDVLRWHPFYTTMHNMPSTPKTVAKRSRSPARPQSFNPDYVRRRVENANQAWPGEWEGIIAAGCKDLPLRDWTASTKHSSMLPVAGSDLDAESPGPQIPPWVIPYGEEPDMGFKKVIPWNEPATFIESPPVSPKTVPSRVVIPGTPPVNDTVAVVDQINSMPYEDAGQSESAYPDDGGWSEYVAVEGRAIREFMCVPIPETPSDHDSELTRDDPDDERNEWWSDYISAEDRAVWQFLRECDQQSPKLKRRRSDGSDKGNDSREAKRHCTG</sequence>
<dbReference type="EMBL" id="CAJSTJ010000164">
    <property type="protein sequence ID" value="CAG7564286.1"/>
    <property type="molecule type" value="Genomic_DNA"/>
</dbReference>
<comment type="caution">
    <text evidence="2">The sequence shown here is derived from an EMBL/GenBank/DDBJ whole genome shotgun (WGS) entry which is preliminary data.</text>
</comment>
<feature type="region of interest" description="Disordered" evidence="1">
    <location>
        <begin position="254"/>
        <end position="274"/>
    </location>
</feature>
<gene>
    <name evidence="2" type="ORF">FEQUK3_LOCUS9981</name>
</gene>
<evidence type="ECO:0000313" key="3">
    <source>
        <dbReference type="Proteomes" id="UP000693738"/>
    </source>
</evidence>
<feature type="region of interest" description="Disordered" evidence="1">
    <location>
        <begin position="479"/>
        <end position="507"/>
    </location>
</feature>
<feature type="compositionally biased region" description="Basic and acidic residues" evidence="1">
    <location>
        <begin position="439"/>
        <end position="449"/>
    </location>
</feature>
<organism evidence="2 3">
    <name type="scientific">Fusarium equiseti</name>
    <name type="common">Fusarium scirpi</name>
    <dbReference type="NCBI Taxonomy" id="61235"/>
    <lineage>
        <taxon>Eukaryota</taxon>
        <taxon>Fungi</taxon>
        <taxon>Dikarya</taxon>
        <taxon>Ascomycota</taxon>
        <taxon>Pezizomycotina</taxon>
        <taxon>Sordariomycetes</taxon>
        <taxon>Hypocreomycetidae</taxon>
        <taxon>Hypocreales</taxon>
        <taxon>Nectriaceae</taxon>
        <taxon>Fusarium</taxon>
        <taxon>Fusarium incarnatum-equiseti species complex</taxon>
    </lineage>
</organism>
<evidence type="ECO:0000313" key="2">
    <source>
        <dbReference type="EMBL" id="CAG7564286.1"/>
    </source>
</evidence>
<name>A0A8J2IXM9_FUSEQ</name>
<dbReference type="Proteomes" id="UP000693738">
    <property type="component" value="Unassembled WGS sequence"/>
</dbReference>
<feature type="region of interest" description="Disordered" evidence="1">
    <location>
        <begin position="435"/>
        <end position="459"/>
    </location>
</feature>